<dbReference type="GeneID" id="74912740"/>
<evidence type="ECO:0000256" key="2">
    <source>
        <dbReference type="ARBA" id="ARBA00022741"/>
    </source>
</evidence>
<name>A0A0C1M0E1_9LACO</name>
<accession>A0A0C1M0E1</accession>
<keyword evidence="2" id="KW-0547">Nucleotide-binding</keyword>
<gene>
    <name evidence="8" type="ORF">LfDm3_0032</name>
</gene>
<comment type="caution">
    <text evidence="8">The sequence shown here is derived from an EMBL/GenBank/DDBJ whole genome shotgun (WGS) entry which is preliminary data.</text>
</comment>
<feature type="domain" description="AAA+ ATPase" evidence="6">
    <location>
        <begin position="52"/>
        <end position="373"/>
    </location>
</feature>
<sequence length="484" mass="54481">MTQEEQMTPKEIVSQLDNYIVGQDEAKKSVSIALRNRYRRLQLDPQMQEDITPKNLLMIGPTGVGKTEIARRLAKIVDAPFVKVEATKFTEVGYVGGDVNSMVRDLVENSVQMEKKIQFRNVRREAEKKANQDLAEIISREENHVDDAQEKSNNDKKLQDTVKELNKAFKKGKPMDLSWLNEKDPFMDQNEKDKIKDDSGRILAQIENGELEDREVKISIDDPSAALNADNSKMEQMGINLQGLENMLPKKQVERVLPLKEAREALINQESETLIDDAKVNGAAIKRAENTGIIFIDEIDKLTGGNKQTRGEVSREGVQRDILPIVEGVNVNTKYGVINTNHILFIGSGAFADSKPSDLIPELQGRFPIRVELNDLSKDDFVKILTEPSDALIKQYVALIGTDNIKVTFTKEAIEKIADIAYSVNHDTDNIGARRLHTILEKLLEDILYEGPDMHMGDITINQKYVEDKVGNLAADENVARYIL</sequence>
<dbReference type="InterPro" id="IPR050052">
    <property type="entry name" value="ATP-dep_Clp_protease_ClpX"/>
</dbReference>
<evidence type="ECO:0000256" key="3">
    <source>
        <dbReference type="ARBA" id="ARBA00022840"/>
    </source>
</evidence>
<dbReference type="SMART" id="SM01086">
    <property type="entry name" value="ClpB_D2-small"/>
    <property type="match status" value="1"/>
</dbReference>
<organism evidence="8 9">
    <name type="scientific">Fructilactobacillus fructivorans</name>
    <dbReference type="NCBI Taxonomy" id="1614"/>
    <lineage>
        <taxon>Bacteria</taxon>
        <taxon>Bacillati</taxon>
        <taxon>Bacillota</taxon>
        <taxon>Bacilli</taxon>
        <taxon>Lactobacillales</taxon>
        <taxon>Lactobacillaceae</taxon>
        <taxon>Fructilactobacillus</taxon>
    </lineage>
</organism>
<proteinExistence type="inferred from homology"/>
<dbReference type="InterPro" id="IPR003593">
    <property type="entry name" value="AAA+_ATPase"/>
</dbReference>
<feature type="domain" description="Clp ATPase C-terminal" evidence="7">
    <location>
        <begin position="376"/>
        <end position="475"/>
    </location>
</feature>
<evidence type="ECO:0000256" key="4">
    <source>
        <dbReference type="ARBA" id="ARBA00023186"/>
    </source>
</evidence>
<reference evidence="8 9" key="1">
    <citation type="submission" date="2014-06" db="EMBL/GenBank/DDBJ databases">
        <title>Functional and comparative genomic analyses of the Drosophila gut microbiota identify candidate symbiosis factors.</title>
        <authorList>
            <person name="Newell P.D."/>
            <person name="Chaston J.M."/>
            <person name="Douglas A.E."/>
        </authorList>
    </citation>
    <scope>NUCLEOTIDE SEQUENCE [LARGE SCALE GENOMIC DNA]</scope>
    <source>
        <strain evidence="8 9">DmCS_002</strain>
    </source>
</reference>
<dbReference type="RefSeq" id="WP_039142834.1">
    <property type="nucleotide sequence ID" value="NZ_JOJZ01000007.1"/>
</dbReference>
<dbReference type="SUPFAM" id="SSF52540">
    <property type="entry name" value="P-loop containing nucleoside triphosphate hydrolases"/>
    <property type="match status" value="1"/>
</dbReference>
<dbReference type="GO" id="GO:0016887">
    <property type="term" value="F:ATP hydrolysis activity"/>
    <property type="evidence" value="ECO:0007669"/>
    <property type="project" value="InterPro"/>
</dbReference>
<dbReference type="Pfam" id="PF07724">
    <property type="entry name" value="AAA_2"/>
    <property type="match status" value="1"/>
</dbReference>
<dbReference type="Gene3D" id="1.10.8.60">
    <property type="match status" value="1"/>
</dbReference>
<dbReference type="PANTHER" id="PTHR48102:SF3">
    <property type="entry name" value="ATP-DEPENDENT PROTEASE ATPASE SUBUNIT HSLU"/>
    <property type="match status" value="1"/>
</dbReference>
<dbReference type="InterPro" id="IPR027417">
    <property type="entry name" value="P-loop_NTPase"/>
</dbReference>
<keyword evidence="5" id="KW-0175">Coiled coil</keyword>
<dbReference type="Gene3D" id="3.40.50.300">
    <property type="entry name" value="P-loop containing nucleotide triphosphate hydrolases"/>
    <property type="match status" value="2"/>
</dbReference>
<keyword evidence="8" id="KW-0645">Protease</keyword>
<dbReference type="SMART" id="SM00382">
    <property type="entry name" value="AAA"/>
    <property type="match status" value="1"/>
</dbReference>
<dbReference type="GO" id="GO:0008233">
    <property type="term" value="F:peptidase activity"/>
    <property type="evidence" value="ECO:0007669"/>
    <property type="project" value="UniProtKB-KW"/>
</dbReference>
<keyword evidence="4" id="KW-0143">Chaperone</keyword>
<evidence type="ECO:0000313" key="8">
    <source>
        <dbReference type="EMBL" id="KID42580.1"/>
    </source>
</evidence>
<keyword evidence="8" id="KW-0378">Hydrolase</keyword>
<keyword evidence="9" id="KW-1185">Reference proteome</keyword>
<dbReference type="GO" id="GO:0005524">
    <property type="term" value="F:ATP binding"/>
    <property type="evidence" value="ECO:0007669"/>
    <property type="project" value="UniProtKB-KW"/>
</dbReference>
<dbReference type="InterPro" id="IPR003959">
    <property type="entry name" value="ATPase_AAA_core"/>
</dbReference>
<dbReference type="Pfam" id="PF10431">
    <property type="entry name" value="ClpB_D2-small"/>
    <property type="match status" value="1"/>
</dbReference>
<evidence type="ECO:0000259" key="7">
    <source>
        <dbReference type="SMART" id="SM01086"/>
    </source>
</evidence>
<feature type="coiled-coil region" evidence="5">
    <location>
        <begin position="131"/>
        <end position="168"/>
    </location>
</feature>
<evidence type="ECO:0000256" key="5">
    <source>
        <dbReference type="SAM" id="Coils"/>
    </source>
</evidence>
<dbReference type="FunFam" id="3.40.50.300:FF:000220">
    <property type="entry name" value="ATP-dependent protease ATPase subunit HslU"/>
    <property type="match status" value="1"/>
</dbReference>
<dbReference type="PATRIC" id="fig|1614.7.peg.24"/>
<dbReference type="InterPro" id="IPR004491">
    <property type="entry name" value="HslU"/>
</dbReference>
<evidence type="ECO:0000259" key="6">
    <source>
        <dbReference type="SMART" id="SM00382"/>
    </source>
</evidence>
<protein>
    <submittedName>
        <fullName evidence="8">ATP-dependent hsl protease ATP-binding subunit HslU</fullName>
    </submittedName>
</protein>
<evidence type="ECO:0000256" key="1">
    <source>
        <dbReference type="ARBA" id="ARBA00009771"/>
    </source>
</evidence>
<comment type="similarity">
    <text evidence="1">Belongs to the ClpX chaperone family. HslU subfamily.</text>
</comment>
<evidence type="ECO:0000313" key="9">
    <source>
        <dbReference type="Proteomes" id="UP000031397"/>
    </source>
</evidence>
<dbReference type="Proteomes" id="UP000031397">
    <property type="component" value="Unassembled WGS sequence"/>
</dbReference>
<dbReference type="NCBIfam" id="TIGR00390">
    <property type="entry name" value="hslU"/>
    <property type="match status" value="1"/>
</dbReference>
<dbReference type="NCBIfam" id="NF003544">
    <property type="entry name" value="PRK05201.1"/>
    <property type="match status" value="1"/>
</dbReference>
<dbReference type="InterPro" id="IPR019489">
    <property type="entry name" value="Clp_ATPase_C"/>
</dbReference>
<dbReference type="GO" id="GO:0009376">
    <property type="term" value="C:HslUV protease complex"/>
    <property type="evidence" value="ECO:0007669"/>
    <property type="project" value="InterPro"/>
</dbReference>
<dbReference type="AlphaFoldDB" id="A0A0C1M0E1"/>
<keyword evidence="3 8" id="KW-0067">ATP-binding</keyword>
<dbReference type="EMBL" id="JOJZ01000007">
    <property type="protein sequence ID" value="KID42580.1"/>
    <property type="molecule type" value="Genomic_DNA"/>
</dbReference>
<dbReference type="Pfam" id="PF00004">
    <property type="entry name" value="AAA"/>
    <property type="match status" value="1"/>
</dbReference>
<dbReference type="PANTHER" id="PTHR48102">
    <property type="entry name" value="ATP-DEPENDENT CLP PROTEASE ATP-BINDING SUBUNIT CLPX-LIKE, MITOCHONDRIAL-RELATED"/>
    <property type="match status" value="1"/>
</dbReference>
<dbReference type="GO" id="GO:0051603">
    <property type="term" value="P:proteolysis involved in protein catabolic process"/>
    <property type="evidence" value="ECO:0007669"/>
    <property type="project" value="TreeGrafter"/>
</dbReference>
<dbReference type="OrthoDB" id="9804062at2"/>